<dbReference type="CDD" id="cd14728">
    <property type="entry name" value="Ere-like"/>
    <property type="match status" value="1"/>
</dbReference>
<dbReference type="PANTHER" id="PTHR31299">
    <property type="entry name" value="ESTERASE, PUTATIVE (AFU_ORTHOLOGUE AFUA_1G05850)-RELATED"/>
    <property type="match status" value="1"/>
</dbReference>
<dbReference type="RefSeq" id="WP_245900545.1">
    <property type="nucleotide sequence ID" value="NZ_PVNH01000003.1"/>
</dbReference>
<dbReference type="Proteomes" id="UP000238362">
    <property type="component" value="Unassembled WGS sequence"/>
</dbReference>
<accession>A0A2T0LYW2</accession>
<dbReference type="Gene3D" id="3.30.1870.10">
    <property type="entry name" value="EreA-like, domain 2"/>
    <property type="match status" value="1"/>
</dbReference>
<keyword evidence="2" id="KW-1185">Reference proteome</keyword>
<organism evidence="1 2">
    <name type="scientific">Prauserella shujinwangii</name>
    <dbReference type="NCBI Taxonomy" id="1453103"/>
    <lineage>
        <taxon>Bacteria</taxon>
        <taxon>Bacillati</taxon>
        <taxon>Actinomycetota</taxon>
        <taxon>Actinomycetes</taxon>
        <taxon>Pseudonocardiales</taxon>
        <taxon>Pseudonocardiaceae</taxon>
        <taxon>Prauserella</taxon>
    </lineage>
</organism>
<dbReference type="InterPro" id="IPR052036">
    <property type="entry name" value="Hydrolase/PRTase-associated"/>
</dbReference>
<evidence type="ECO:0000313" key="2">
    <source>
        <dbReference type="Proteomes" id="UP000238362"/>
    </source>
</evidence>
<dbReference type="Gene3D" id="3.40.1660.10">
    <property type="entry name" value="EreA-like (biosynthetic domain)"/>
    <property type="match status" value="1"/>
</dbReference>
<dbReference type="InterPro" id="IPR007815">
    <property type="entry name" value="Emycin_Estase"/>
</dbReference>
<proteinExistence type="predicted"/>
<dbReference type="PANTHER" id="PTHR31299:SF0">
    <property type="entry name" value="ESTERASE, PUTATIVE (AFU_ORTHOLOGUE AFUA_1G05850)-RELATED"/>
    <property type="match status" value="1"/>
</dbReference>
<dbReference type="Gene3D" id="1.20.1440.30">
    <property type="entry name" value="Biosynthetic Protein domain"/>
    <property type="match status" value="1"/>
</dbReference>
<evidence type="ECO:0000313" key="1">
    <source>
        <dbReference type="EMBL" id="PRX49303.1"/>
    </source>
</evidence>
<reference evidence="1 2" key="1">
    <citation type="submission" date="2018-03" db="EMBL/GenBank/DDBJ databases">
        <title>Genomic Encyclopedia of Type Strains, Phase III (KMG-III): the genomes of soil and plant-associated and newly described type strains.</title>
        <authorList>
            <person name="Whitman W."/>
        </authorList>
    </citation>
    <scope>NUCLEOTIDE SEQUENCE [LARGE SCALE GENOMIC DNA]</scope>
    <source>
        <strain evidence="1 2">CGMCC 4.7125</strain>
    </source>
</reference>
<dbReference type="SUPFAM" id="SSF159501">
    <property type="entry name" value="EreA/ChaN-like"/>
    <property type="match status" value="1"/>
</dbReference>
<sequence length="439" mass="48295">MKFAHWVRERAFTAGTIDPAAPLDDLEPLRALIGNARVVAIGENSHHIREFYLLRHRLLRFLVLRCGFSVYAFESPYVESESLDHWVRGGRGDLAELTGTPAMSLTRCQDMHDTLTWMREHNATAERPVRFAGTLAGNGGGSPLPELRRLRGRLERTDPDAIPLLDRALAGASSFHDDEPFRTFARYQALDQSVRDALTADLSRLLARSQSMAAGRATPDDAMTYLRAAWFVDHLHRDMSGRGLAVGTASLDAFMAESVLRRLDREPGTRIVLALHNVHIRTTPVEQDGPDGLFPAGYHLRDALGDDYVAIAATGNHGQVVSGEPDAEQPTGLRLVERALPAPEPGSVETAFDTTAALTVADLREADVDDAGTFSKFRSQHEFLDAPVFEAFDAVAYLPRLSATDEFRRSVGSVRADYQERQNTWGASTTCEATGSRST</sequence>
<name>A0A2T0LYW2_9PSEU</name>
<dbReference type="Pfam" id="PF05139">
    <property type="entry name" value="Erythro_esteras"/>
    <property type="match status" value="1"/>
</dbReference>
<gene>
    <name evidence="1" type="ORF">B0I33_103337</name>
</gene>
<protein>
    <submittedName>
        <fullName evidence="1">Erythromycin esterase</fullName>
    </submittedName>
</protein>
<dbReference type="GO" id="GO:0046677">
    <property type="term" value="P:response to antibiotic"/>
    <property type="evidence" value="ECO:0007669"/>
    <property type="project" value="InterPro"/>
</dbReference>
<dbReference type="AlphaFoldDB" id="A0A2T0LYW2"/>
<dbReference type="EMBL" id="PVNH01000003">
    <property type="protein sequence ID" value="PRX49303.1"/>
    <property type="molecule type" value="Genomic_DNA"/>
</dbReference>
<comment type="caution">
    <text evidence="1">The sequence shown here is derived from an EMBL/GenBank/DDBJ whole genome shotgun (WGS) entry which is preliminary data.</text>
</comment>